<dbReference type="Gene3D" id="2.10.50.10">
    <property type="entry name" value="Tumor Necrosis Factor Receptor, subunit A, domain 2"/>
    <property type="match status" value="1"/>
</dbReference>
<evidence type="ECO:0000313" key="4">
    <source>
        <dbReference type="EMBL" id="GMI27811.1"/>
    </source>
</evidence>
<feature type="domain" description="Peptidase C1A papain C-terminal" evidence="2">
    <location>
        <begin position="26"/>
        <end position="91"/>
    </location>
</feature>
<keyword evidence="5" id="KW-1185">Reference proteome</keyword>
<dbReference type="EMBL" id="BRXZ01008544">
    <property type="protein sequence ID" value="GMI27811.1"/>
    <property type="molecule type" value="Genomic_DNA"/>
</dbReference>
<dbReference type="SUPFAM" id="SSF54001">
    <property type="entry name" value="Cysteine proteinases"/>
    <property type="match status" value="1"/>
</dbReference>
<sequence length="135" mass="14974">MRTAPLRITSVMLLLLAVSFIVPRTVDSQSYLGDVYKYTSCSSSDCSNTKCMSGYRINTDWAHWTVSDSFGTSYGFCGWAWENRCKCNACNRGHFDSLTDCTQCPAGSYQPDYGQRTCSPCSSGTVSSDDRQSCR</sequence>
<dbReference type="Pfam" id="PF07699">
    <property type="entry name" value="Ephrin_rec_like"/>
    <property type="match status" value="1"/>
</dbReference>
<dbReference type="AlphaFoldDB" id="A0A9W7L376"/>
<dbReference type="InterPro" id="IPR000668">
    <property type="entry name" value="Peptidase_C1A_C"/>
</dbReference>
<name>A0A9W7L376_9STRA</name>
<dbReference type="OrthoDB" id="439917at2759"/>
<feature type="signal peptide" evidence="1">
    <location>
        <begin position="1"/>
        <end position="28"/>
    </location>
</feature>
<dbReference type="GO" id="GO:0006508">
    <property type="term" value="P:proteolysis"/>
    <property type="evidence" value="ECO:0007669"/>
    <property type="project" value="InterPro"/>
</dbReference>
<protein>
    <recommendedName>
        <fullName evidence="6">Tyrosine-protein kinase ephrin type A/B receptor-like domain-containing protein</fullName>
    </recommendedName>
</protein>
<dbReference type="Pfam" id="PF00112">
    <property type="entry name" value="Peptidase_C1"/>
    <property type="match status" value="1"/>
</dbReference>
<gene>
    <name evidence="4" type="ORF">TrRE_jg802</name>
</gene>
<keyword evidence="1" id="KW-0732">Signal</keyword>
<evidence type="ECO:0000313" key="5">
    <source>
        <dbReference type="Proteomes" id="UP001165082"/>
    </source>
</evidence>
<dbReference type="GO" id="GO:0008234">
    <property type="term" value="F:cysteine-type peptidase activity"/>
    <property type="evidence" value="ECO:0007669"/>
    <property type="project" value="InterPro"/>
</dbReference>
<dbReference type="InterPro" id="IPR011641">
    <property type="entry name" value="Tyr-kin_ephrin_A/B_rcpt-like"/>
</dbReference>
<evidence type="ECO:0000259" key="3">
    <source>
        <dbReference type="Pfam" id="PF07699"/>
    </source>
</evidence>
<proteinExistence type="predicted"/>
<evidence type="ECO:0008006" key="6">
    <source>
        <dbReference type="Google" id="ProtNLM"/>
    </source>
</evidence>
<feature type="domain" description="Tyrosine-protein kinase ephrin type A/B receptor-like" evidence="3">
    <location>
        <begin position="98"/>
        <end position="126"/>
    </location>
</feature>
<feature type="chain" id="PRO_5040797417" description="Tyrosine-protein kinase ephrin type A/B receptor-like domain-containing protein" evidence="1">
    <location>
        <begin position="29"/>
        <end position="135"/>
    </location>
</feature>
<evidence type="ECO:0000256" key="1">
    <source>
        <dbReference type="SAM" id="SignalP"/>
    </source>
</evidence>
<dbReference type="SMART" id="SM01411">
    <property type="entry name" value="Ephrin_rec_like"/>
    <property type="match status" value="1"/>
</dbReference>
<comment type="caution">
    <text evidence="4">The sequence shown here is derived from an EMBL/GenBank/DDBJ whole genome shotgun (WGS) entry which is preliminary data.</text>
</comment>
<reference evidence="4" key="1">
    <citation type="submission" date="2022-07" db="EMBL/GenBank/DDBJ databases">
        <title>Genome analysis of Parmales, a sister group of diatoms, reveals the evolutionary specialization of diatoms from phago-mixotrophs to photoautotrophs.</title>
        <authorList>
            <person name="Ban H."/>
            <person name="Sato S."/>
            <person name="Yoshikawa S."/>
            <person name="Kazumasa Y."/>
            <person name="Nakamura Y."/>
            <person name="Ichinomiya M."/>
            <person name="Saitoh K."/>
            <person name="Sato N."/>
            <person name="Blanc-Mathieu R."/>
            <person name="Endo H."/>
            <person name="Kuwata A."/>
            <person name="Ogata H."/>
        </authorList>
    </citation>
    <scope>NUCLEOTIDE SEQUENCE</scope>
</reference>
<dbReference type="Proteomes" id="UP001165082">
    <property type="component" value="Unassembled WGS sequence"/>
</dbReference>
<dbReference type="InterPro" id="IPR038765">
    <property type="entry name" value="Papain-like_cys_pep_sf"/>
</dbReference>
<evidence type="ECO:0000259" key="2">
    <source>
        <dbReference type="Pfam" id="PF00112"/>
    </source>
</evidence>
<organism evidence="4 5">
    <name type="scientific">Triparma retinervis</name>
    <dbReference type="NCBI Taxonomy" id="2557542"/>
    <lineage>
        <taxon>Eukaryota</taxon>
        <taxon>Sar</taxon>
        <taxon>Stramenopiles</taxon>
        <taxon>Ochrophyta</taxon>
        <taxon>Bolidophyceae</taxon>
        <taxon>Parmales</taxon>
        <taxon>Triparmaceae</taxon>
        <taxon>Triparma</taxon>
    </lineage>
</organism>
<accession>A0A9W7L376</accession>